<protein>
    <recommendedName>
        <fullName evidence="1">TraD/TraG TraM recognition site domain-containing protein</fullName>
    </recommendedName>
</protein>
<evidence type="ECO:0000259" key="1">
    <source>
        <dbReference type="Pfam" id="PF12696"/>
    </source>
</evidence>
<sequence>MNKVGKIATNPMLSRALCQRLHPVTFEELLQRRLVLLNLAKGQLGSEEARFLGAIYLTQLWAALQRSGSKDHPVYLVLDEFQNYTIPILSDMLSEGAKFGLHVVAVTQYLHQVPPEVRSALQGNVSAWMFLALG</sequence>
<dbReference type="CDD" id="cd01127">
    <property type="entry name" value="TrwB_TraG_TraD_VirD4"/>
    <property type="match status" value="1"/>
</dbReference>
<reference evidence="2" key="1">
    <citation type="submission" date="2013-08" db="EMBL/GenBank/DDBJ databases">
        <authorList>
            <person name="Mendez C."/>
            <person name="Richter M."/>
            <person name="Ferrer M."/>
            <person name="Sanchez J."/>
        </authorList>
    </citation>
    <scope>NUCLEOTIDE SEQUENCE</scope>
</reference>
<accession>T1BI57</accession>
<gene>
    <name evidence="2" type="ORF">B1B_05392</name>
</gene>
<dbReference type="InterPro" id="IPR027417">
    <property type="entry name" value="P-loop_NTPase"/>
</dbReference>
<evidence type="ECO:0000313" key="2">
    <source>
        <dbReference type="EMBL" id="EQD69342.1"/>
    </source>
</evidence>
<name>T1BI57_9ZZZZ</name>
<dbReference type="SUPFAM" id="SSF52540">
    <property type="entry name" value="P-loop containing nucleoside triphosphate hydrolases"/>
    <property type="match status" value="1"/>
</dbReference>
<dbReference type="AlphaFoldDB" id="T1BI57"/>
<dbReference type="EMBL" id="AUZY01003411">
    <property type="protein sequence ID" value="EQD69342.1"/>
    <property type="molecule type" value="Genomic_DNA"/>
</dbReference>
<proteinExistence type="predicted"/>
<dbReference type="Gene3D" id="3.40.50.300">
    <property type="entry name" value="P-loop containing nucleotide triphosphate hydrolases"/>
    <property type="match status" value="1"/>
</dbReference>
<organism evidence="2">
    <name type="scientific">mine drainage metagenome</name>
    <dbReference type="NCBI Taxonomy" id="410659"/>
    <lineage>
        <taxon>unclassified sequences</taxon>
        <taxon>metagenomes</taxon>
        <taxon>ecological metagenomes</taxon>
    </lineage>
</organism>
<dbReference type="InterPro" id="IPR032689">
    <property type="entry name" value="TraG-D_C"/>
</dbReference>
<feature type="non-terminal residue" evidence="2">
    <location>
        <position position="134"/>
    </location>
</feature>
<dbReference type="Pfam" id="PF12696">
    <property type="entry name" value="TraG-D_C"/>
    <property type="match status" value="1"/>
</dbReference>
<comment type="caution">
    <text evidence="2">The sequence shown here is derived from an EMBL/GenBank/DDBJ whole genome shotgun (WGS) entry which is preliminary data.</text>
</comment>
<reference evidence="2" key="2">
    <citation type="journal article" date="2014" name="ISME J.">
        <title>Microbial stratification in low pH oxic and suboxic macroscopic growths along an acid mine drainage.</title>
        <authorList>
            <person name="Mendez-Garcia C."/>
            <person name="Mesa V."/>
            <person name="Sprenger R.R."/>
            <person name="Richter M."/>
            <person name="Diez M.S."/>
            <person name="Solano J."/>
            <person name="Bargiela R."/>
            <person name="Golyshina O.V."/>
            <person name="Manteca A."/>
            <person name="Ramos J.L."/>
            <person name="Gallego J.R."/>
            <person name="Llorente I."/>
            <person name="Martins Dos Santos V.A."/>
            <person name="Jensen O.N."/>
            <person name="Pelaez A.I."/>
            <person name="Sanchez J."/>
            <person name="Ferrer M."/>
        </authorList>
    </citation>
    <scope>NUCLEOTIDE SEQUENCE</scope>
</reference>
<feature type="domain" description="TraD/TraG TraM recognition site" evidence="1">
    <location>
        <begin position="73"/>
        <end position="114"/>
    </location>
</feature>